<reference evidence="1 2" key="1">
    <citation type="submission" date="2020-01" db="EMBL/GenBank/DDBJ databases">
        <title>Insect and environment-associated Actinomycetes.</title>
        <authorList>
            <person name="Currrie C."/>
            <person name="Chevrette M."/>
            <person name="Carlson C."/>
            <person name="Stubbendieck R."/>
            <person name="Wendt-Pienkowski E."/>
        </authorList>
    </citation>
    <scope>NUCLEOTIDE SEQUENCE [LARGE SCALE GENOMIC DNA]</scope>
    <source>
        <strain evidence="1 2">SID8386</strain>
    </source>
</reference>
<comment type="caution">
    <text evidence="1">The sequence shown here is derived from an EMBL/GenBank/DDBJ whole genome shotgun (WGS) entry which is preliminary data.</text>
</comment>
<dbReference type="Proteomes" id="UP000470404">
    <property type="component" value="Unassembled WGS sequence"/>
</dbReference>
<evidence type="ECO:0000313" key="1">
    <source>
        <dbReference type="EMBL" id="NEC59182.1"/>
    </source>
</evidence>
<gene>
    <name evidence="1" type="ORF">G3I59_27240</name>
</gene>
<sequence length="61" mass="6517">MIAVAGMRRRPHLGCCAQLTVSVGKGAGEDVLGHLGKLPEQRYADAESVHRLLGADVDPHR</sequence>
<proteinExistence type="predicted"/>
<organism evidence="1 2">
    <name type="scientific">Amycolatopsis rubida</name>
    <dbReference type="NCBI Taxonomy" id="112413"/>
    <lineage>
        <taxon>Bacteria</taxon>
        <taxon>Bacillati</taxon>
        <taxon>Actinomycetota</taxon>
        <taxon>Actinomycetes</taxon>
        <taxon>Pseudonocardiales</taxon>
        <taxon>Pseudonocardiaceae</taxon>
        <taxon>Amycolatopsis</taxon>
    </lineage>
</organism>
<protein>
    <submittedName>
        <fullName evidence="1">Uncharacterized protein</fullName>
    </submittedName>
</protein>
<accession>A0ABX0BU83</accession>
<dbReference type="RefSeq" id="WP_157905125.1">
    <property type="nucleotide sequence ID" value="NZ_JAAGNC010000137.1"/>
</dbReference>
<evidence type="ECO:0000313" key="2">
    <source>
        <dbReference type="Proteomes" id="UP000470404"/>
    </source>
</evidence>
<name>A0ABX0BU83_9PSEU</name>
<dbReference type="EMBL" id="JAAGNC010000137">
    <property type="protein sequence ID" value="NEC59182.1"/>
    <property type="molecule type" value="Genomic_DNA"/>
</dbReference>
<keyword evidence="2" id="KW-1185">Reference proteome</keyword>